<keyword evidence="2" id="KW-1185">Reference proteome</keyword>
<dbReference type="Proteomes" id="UP000003019">
    <property type="component" value="Unassembled WGS sequence"/>
</dbReference>
<sequence length="55" mass="6087">MKPEMAAGRGKSREAGYLKAAGGFQVACVPFGRRPLICRVARYLFCQNSGMRCFE</sequence>
<dbReference type="PATRIC" id="fig|1032488.3.peg.1607"/>
<gene>
    <name evidence="1" type="ORF">HMPREF9371_1697</name>
</gene>
<name>G4CJA8_9NEIS</name>
<dbReference type="HOGENOM" id="CLU_3027612_0_0_4"/>
<dbReference type="EMBL" id="AGAY01000060">
    <property type="protein sequence ID" value="EGY52068.1"/>
    <property type="molecule type" value="Genomic_DNA"/>
</dbReference>
<accession>G4CJA8</accession>
<reference evidence="1 2" key="1">
    <citation type="submission" date="2011-05" db="EMBL/GenBank/DDBJ databases">
        <authorList>
            <person name="Muzny D."/>
            <person name="Qin X."/>
            <person name="Deng J."/>
            <person name="Jiang H."/>
            <person name="Liu Y."/>
            <person name="Qu J."/>
            <person name="Song X.-Z."/>
            <person name="Zhang L."/>
            <person name="Thornton R."/>
            <person name="Coyle M."/>
            <person name="Francisco L."/>
            <person name="Jackson L."/>
            <person name="Javaid M."/>
            <person name="Korchina V."/>
            <person name="Kovar C."/>
            <person name="Mata R."/>
            <person name="Mathew T."/>
            <person name="Ngo R."/>
            <person name="Nguyen L."/>
            <person name="Nguyen N."/>
            <person name="Okwuonu G."/>
            <person name="Ongeri F."/>
            <person name="Pham C."/>
            <person name="Simmons D."/>
            <person name="Wilczek-Boney K."/>
            <person name="Hale W."/>
            <person name="Jakkamsetti A."/>
            <person name="Pham P."/>
            <person name="Ruth R."/>
            <person name="San Lucas F."/>
            <person name="Warren J."/>
            <person name="Zhang J."/>
            <person name="Zhao Z."/>
            <person name="Zhou C."/>
            <person name="Zhu D."/>
            <person name="Lee S."/>
            <person name="Bess C."/>
            <person name="Blankenburg K."/>
            <person name="Forbes L."/>
            <person name="Fu Q."/>
            <person name="Gubbala S."/>
            <person name="Hirani K."/>
            <person name="Jayaseelan J.C."/>
            <person name="Lara F."/>
            <person name="Munidasa M."/>
            <person name="Palculict T."/>
            <person name="Patil S."/>
            <person name="Pu L.-L."/>
            <person name="Saada N."/>
            <person name="Tang L."/>
            <person name="Weissenberger G."/>
            <person name="Zhu Y."/>
            <person name="Hemphill L."/>
            <person name="Shang Y."/>
            <person name="Youmans B."/>
            <person name="Ayvaz T."/>
            <person name="Ross M."/>
            <person name="Santibanez J."/>
            <person name="Aqrawi P."/>
            <person name="Gross S."/>
            <person name="Joshi V."/>
            <person name="Fowler G."/>
            <person name="Nazareth L."/>
            <person name="Reid J."/>
            <person name="Worley K."/>
            <person name="Petrosino J."/>
            <person name="Highlander S."/>
            <person name="Gibbs R."/>
        </authorList>
    </citation>
    <scope>NUCLEOTIDE SEQUENCE [LARGE SCALE GENOMIC DNA]</scope>
    <source>
        <strain evidence="1 2">871</strain>
    </source>
</reference>
<proteinExistence type="predicted"/>
<dbReference type="AlphaFoldDB" id="G4CJA8"/>
<evidence type="ECO:0000313" key="2">
    <source>
        <dbReference type="Proteomes" id="UP000003019"/>
    </source>
</evidence>
<protein>
    <submittedName>
        <fullName evidence="1">Uncharacterized protein</fullName>
    </submittedName>
</protein>
<comment type="caution">
    <text evidence="1">The sequence shown here is derived from an EMBL/GenBank/DDBJ whole genome shotgun (WGS) entry which is preliminary data.</text>
</comment>
<evidence type="ECO:0000313" key="1">
    <source>
        <dbReference type="EMBL" id="EGY52068.1"/>
    </source>
</evidence>
<organism evidence="1 2">
    <name type="scientific">Neisseria shayeganii 871</name>
    <dbReference type="NCBI Taxonomy" id="1032488"/>
    <lineage>
        <taxon>Bacteria</taxon>
        <taxon>Pseudomonadati</taxon>
        <taxon>Pseudomonadota</taxon>
        <taxon>Betaproteobacteria</taxon>
        <taxon>Neisseriales</taxon>
        <taxon>Neisseriaceae</taxon>
        <taxon>Neisseria</taxon>
    </lineage>
</organism>
<dbReference type="STRING" id="1032488.HMPREF9371_1697"/>